<protein>
    <recommendedName>
        <fullName evidence="3">DUF3145 domain-containing protein</fullName>
    </recommendedName>
</protein>
<name>A0A1G6Q9U1_9ACTN</name>
<gene>
    <name evidence="1" type="ORF">SAMN05660690_2762</name>
</gene>
<evidence type="ECO:0000313" key="2">
    <source>
        <dbReference type="Proteomes" id="UP000199416"/>
    </source>
</evidence>
<dbReference type="AlphaFoldDB" id="A0A1G6Q9U1"/>
<organism evidence="1 2">
    <name type="scientific">Geodermatophilus telluris</name>
    <dbReference type="NCBI Taxonomy" id="1190417"/>
    <lineage>
        <taxon>Bacteria</taxon>
        <taxon>Bacillati</taxon>
        <taxon>Actinomycetota</taxon>
        <taxon>Actinomycetes</taxon>
        <taxon>Geodermatophilales</taxon>
        <taxon>Geodermatophilaceae</taxon>
        <taxon>Geodermatophilus</taxon>
    </lineage>
</organism>
<keyword evidence="2" id="KW-1185">Reference proteome</keyword>
<dbReference type="Pfam" id="PF11343">
    <property type="entry name" value="DUF3145"/>
    <property type="match status" value="1"/>
</dbReference>
<dbReference type="OrthoDB" id="3210860at2"/>
<dbReference type="Proteomes" id="UP000199416">
    <property type="component" value="Unassembled WGS sequence"/>
</dbReference>
<dbReference type="STRING" id="1190417.SAMN05660690_2762"/>
<reference evidence="2" key="1">
    <citation type="submission" date="2016-10" db="EMBL/GenBank/DDBJ databases">
        <authorList>
            <person name="Varghese N."/>
            <person name="Submissions S."/>
        </authorList>
    </citation>
    <scope>NUCLEOTIDE SEQUENCE [LARGE SCALE GENOMIC DNA]</scope>
    <source>
        <strain evidence="2">DSM 45421</strain>
    </source>
</reference>
<dbReference type="RefSeq" id="WP_091366578.1">
    <property type="nucleotide sequence ID" value="NZ_FMZF01000004.1"/>
</dbReference>
<evidence type="ECO:0000313" key="1">
    <source>
        <dbReference type="EMBL" id="SDC88425.1"/>
    </source>
</evidence>
<proteinExistence type="predicted"/>
<dbReference type="EMBL" id="FMZF01000004">
    <property type="protein sequence ID" value="SDC88425.1"/>
    <property type="molecule type" value="Genomic_DNA"/>
</dbReference>
<evidence type="ECO:0008006" key="3">
    <source>
        <dbReference type="Google" id="ProtNLM"/>
    </source>
</evidence>
<sequence length="166" mass="18009">MQRRSTQGVVFVHSCPKALCQHVEWALERVVGAPVSLSWADQPAAHGAYRAEVAWTGAPGTGAKLVAALRQWPMLRFEVTEEASHGNDGERMSYVPGHGVFRAPTSANGDIVVTEQQLRTLAATATSVEAFRHGVDQLLGAAWDADLEVYRYAGDGSQTTWLHQVV</sequence>
<dbReference type="InterPro" id="IPR021491">
    <property type="entry name" value="DUF3145"/>
</dbReference>
<accession>A0A1G6Q9U1</accession>